<dbReference type="SUPFAM" id="SSF81653">
    <property type="entry name" value="Calcium ATPase, transduction domain A"/>
    <property type="match status" value="1"/>
</dbReference>
<dbReference type="EC" id="7.2.2.12" evidence="12"/>
<name>V8CCP9_9HELI</name>
<dbReference type="EMBL" id="AZJI01000001">
    <property type="protein sequence ID" value="ETD24882.1"/>
    <property type="molecule type" value="Genomic_DNA"/>
</dbReference>
<comment type="subcellular location">
    <subcellularLocation>
        <location evidence="1">Cell membrane</location>
        <topology evidence="1">Multi-pass membrane protein</topology>
    </subcellularLocation>
</comment>
<dbReference type="InterPro" id="IPR001757">
    <property type="entry name" value="P_typ_ATPase"/>
</dbReference>
<comment type="catalytic activity">
    <reaction evidence="13">
        <text>Zn(2+)(in) + ATP + H2O = Zn(2+)(out) + ADP + phosphate + H(+)</text>
        <dbReference type="Rhea" id="RHEA:20621"/>
        <dbReference type="ChEBI" id="CHEBI:15377"/>
        <dbReference type="ChEBI" id="CHEBI:15378"/>
        <dbReference type="ChEBI" id="CHEBI:29105"/>
        <dbReference type="ChEBI" id="CHEBI:30616"/>
        <dbReference type="ChEBI" id="CHEBI:43474"/>
        <dbReference type="ChEBI" id="CHEBI:456216"/>
        <dbReference type="EC" id="7.2.2.12"/>
    </reaction>
</comment>
<feature type="compositionally biased region" description="Polar residues" evidence="15">
    <location>
        <begin position="250"/>
        <end position="260"/>
    </location>
</feature>
<sequence length="795" mass="86337">MTTYKIQNLDCANCASKLENALNALPSVRQAKISFASDTLMIDCDDLEEVKSCIAKIEPQVQITQSKTKNLYEWFNAELAMLAGLIVVFLASLVFEHKYLDYFEQEEPSILEIFATAHSNALNGDFWLVGLYALWVAIYVLAGRSVLKGAFHSFGKGEFFDENVLMLSASVAAFCIGASEEAVSIMLFFSAGEYLQNLSVKKSKESINALSSFDLPKAHRIDSSGFDSDFDSELDSTSHSVGKSSQKSSPRTSQMSSFDYEVDSTNTTDIDAKDLKEGDEILLYVGEMLPADCALLSEEASFDISALSGESLPFSAKAGEEILSGSIALGKVARLKVLRPFAKSQIAKITELIASASSQKSPTENFITTFARYYTPVVFFIALLVAFVPPLTLGFGQADTSFGSEFREWAYRALVVLMVSCPCALVVSVPIGYFGGIAASSRIGVLIKGSNYLEALSRLILLGFDKTGTLTKGVFKVTKIVPQEGISQMELLGYALCAQDLSSHPIAQSIKKEYHRLAKESKHSHHISEYEELSGLGVRARCDNIEIIAGNDKILHKFDIPHNTCDIQGSVVHIAVEKRYLGYLIISDELKQEAKTVVQNLKKLGISPVLLSGDTLTPCKAVGDILGVEYYASLLPQDKAAKFGELKARALGAKSIPQHSLQSKIKHQKHKVGFVGDGINDAPTLALADVGISMGSGSDISQQNANVIILNNSLESLLSAIQIAKKTKTIIYENIAFALGVKAVFVVLGLFGWATIWEAVFCDVGVALLALANAMRTMRLGGKKRNETQNKAQKA</sequence>
<dbReference type="SUPFAM" id="SSF55008">
    <property type="entry name" value="HMA, heavy metal-associated domain"/>
    <property type="match status" value="1"/>
</dbReference>
<evidence type="ECO:0000256" key="8">
    <source>
        <dbReference type="ARBA" id="ARBA00022840"/>
    </source>
</evidence>
<proteinExistence type="inferred from homology"/>
<dbReference type="InterPro" id="IPR023298">
    <property type="entry name" value="ATPase_P-typ_TM_dom_sf"/>
</dbReference>
<dbReference type="Pfam" id="PF00702">
    <property type="entry name" value="Hydrolase"/>
    <property type="match status" value="1"/>
</dbReference>
<evidence type="ECO:0000256" key="11">
    <source>
        <dbReference type="ARBA" id="ARBA00023136"/>
    </source>
</evidence>
<feature type="transmembrane region" description="Helical" evidence="14">
    <location>
        <begin position="730"/>
        <end position="750"/>
    </location>
</feature>
<dbReference type="PATRIC" id="fig|1357400.3.peg.309"/>
<dbReference type="Proteomes" id="UP000018731">
    <property type="component" value="Unassembled WGS sequence"/>
</dbReference>
<keyword evidence="10 14" id="KW-1133">Transmembrane helix</keyword>
<evidence type="ECO:0000256" key="13">
    <source>
        <dbReference type="ARBA" id="ARBA00047308"/>
    </source>
</evidence>
<evidence type="ECO:0000259" key="16">
    <source>
        <dbReference type="PROSITE" id="PS50846"/>
    </source>
</evidence>
<dbReference type="SUPFAM" id="SSF81665">
    <property type="entry name" value="Calcium ATPase, transmembrane domain M"/>
    <property type="match status" value="1"/>
</dbReference>
<dbReference type="InterPro" id="IPR059000">
    <property type="entry name" value="ATPase_P-type_domA"/>
</dbReference>
<dbReference type="CDD" id="cd00371">
    <property type="entry name" value="HMA"/>
    <property type="match status" value="1"/>
</dbReference>
<evidence type="ECO:0000256" key="2">
    <source>
        <dbReference type="ARBA" id="ARBA00006024"/>
    </source>
</evidence>
<dbReference type="InterPro" id="IPR036163">
    <property type="entry name" value="HMA_dom_sf"/>
</dbReference>
<feature type="domain" description="HMA" evidence="16">
    <location>
        <begin position="1"/>
        <end position="62"/>
    </location>
</feature>
<dbReference type="InterPro" id="IPR036412">
    <property type="entry name" value="HAD-like_sf"/>
</dbReference>
<evidence type="ECO:0000256" key="10">
    <source>
        <dbReference type="ARBA" id="ARBA00022989"/>
    </source>
</evidence>
<dbReference type="Gene3D" id="3.40.1110.10">
    <property type="entry name" value="Calcium-transporting ATPase, cytoplasmic domain N"/>
    <property type="match status" value="1"/>
</dbReference>
<dbReference type="Pfam" id="PF00122">
    <property type="entry name" value="E1-E2_ATPase"/>
    <property type="match status" value="1"/>
</dbReference>
<dbReference type="SUPFAM" id="SSF56784">
    <property type="entry name" value="HAD-like"/>
    <property type="match status" value="1"/>
</dbReference>
<feature type="compositionally biased region" description="Low complexity" evidence="15">
    <location>
        <begin position="237"/>
        <end position="249"/>
    </location>
</feature>
<dbReference type="eggNOG" id="COG2217">
    <property type="taxonomic scope" value="Bacteria"/>
</dbReference>
<comment type="similarity">
    <text evidence="2 14">Belongs to the cation transport ATPase (P-type) (TC 3.A.3) family. Type IB subfamily.</text>
</comment>
<dbReference type="Gene3D" id="3.30.70.100">
    <property type="match status" value="1"/>
</dbReference>
<keyword evidence="4" id="KW-0597">Phosphoprotein</keyword>
<keyword evidence="8 14" id="KW-0067">ATP-binding</keyword>
<comment type="caution">
    <text evidence="17">The sequence shown here is derived from an EMBL/GenBank/DDBJ whole genome shotgun (WGS) entry which is preliminary data.</text>
</comment>
<evidence type="ECO:0000256" key="1">
    <source>
        <dbReference type="ARBA" id="ARBA00004651"/>
    </source>
</evidence>
<dbReference type="InterPro" id="IPR023214">
    <property type="entry name" value="HAD_sf"/>
</dbReference>
<dbReference type="PROSITE" id="PS50846">
    <property type="entry name" value="HMA_2"/>
    <property type="match status" value="1"/>
</dbReference>
<dbReference type="GO" id="GO:0015086">
    <property type="term" value="F:cadmium ion transmembrane transporter activity"/>
    <property type="evidence" value="ECO:0007669"/>
    <property type="project" value="TreeGrafter"/>
</dbReference>
<dbReference type="NCBIfam" id="TIGR01494">
    <property type="entry name" value="ATPase_P-type"/>
    <property type="match status" value="1"/>
</dbReference>
<reference evidence="17 18" key="1">
    <citation type="journal article" date="2014" name="Genome Announc.">
        <title>Draft genome sequences of six enterohepatic helicobacter species isolated from humans and one from rhesus macaques.</title>
        <authorList>
            <person name="Shen Z."/>
            <person name="Sheh A."/>
            <person name="Young S.K."/>
            <person name="Abouelliel A."/>
            <person name="Ward D.V."/>
            <person name="Earl A.M."/>
            <person name="Fox J.G."/>
        </authorList>
    </citation>
    <scope>NUCLEOTIDE SEQUENCE [LARGE SCALE GENOMIC DNA]</scope>
    <source>
        <strain evidence="17 18">MIT 99-5501</strain>
    </source>
</reference>
<gene>
    <name evidence="17" type="ORF">HMPREF2086_00216</name>
</gene>
<dbReference type="InterPro" id="IPR006121">
    <property type="entry name" value="HMA_dom"/>
</dbReference>
<feature type="transmembrane region" description="Helical" evidence="14">
    <location>
        <begin position="370"/>
        <end position="389"/>
    </location>
</feature>
<evidence type="ECO:0000256" key="15">
    <source>
        <dbReference type="SAM" id="MobiDB-lite"/>
    </source>
</evidence>
<feature type="region of interest" description="Disordered" evidence="15">
    <location>
        <begin position="237"/>
        <end position="260"/>
    </location>
</feature>
<keyword evidence="11 14" id="KW-0472">Membrane</keyword>
<dbReference type="InterPro" id="IPR017969">
    <property type="entry name" value="Heavy-metal-associated_CS"/>
</dbReference>
<dbReference type="STRING" id="1357400.HMPREF2086_00216"/>
<evidence type="ECO:0000256" key="3">
    <source>
        <dbReference type="ARBA" id="ARBA00022475"/>
    </source>
</evidence>
<keyword evidence="6 14" id="KW-0479">Metal-binding</keyword>
<dbReference type="AlphaFoldDB" id="V8CCP9"/>
<evidence type="ECO:0000256" key="6">
    <source>
        <dbReference type="ARBA" id="ARBA00022723"/>
    </source>
</evidence>
<dbReference type="GO" id="GO:0046872">
    <property type="term" value="F:metal ion binding"/>
    <property type="evidence" value="ECO:0007669"/>
    <property type="project" value="UniProtKB-KW"/>
</dbReference>
<feature type="transmembrane region" description="Helical" evidence="14">
    <location>
        <begin position="409"/>
        <end position="434"/>
    </location>
</feature>
<keyword evidence="7 14" id="KW-0547">Nucleotide-binding</keyword>
<dbReference type="GO" id="GO:0005524">
    <property type="term" value="F:ATP binding"/>
    <property type="evidence" value="ECO:0007669"/>
    <property type="project" value="UniProtKB-UniRule"/>
</dbReference>
<dbReference type="GO" id="GO:0016887">
    <property type="term" value="F:ATP hydrolysis activity"/>
    <property type="evidence" value="ECO:0007669"/>
    <property type="project" value="InterPro"/>
</dbReference>
<feature type="transmembrane region" description="Helical" evidence="14">
    <location>
        <begin position="756"/>
        <end position="775"/>
    </location>
</feature>
<evidence type="ECO:0000256" key="7">
    <source>
        <dbReference type="ARBA" id="ARBA00022741"/>
    </source>
</evidence>
<dbReference type="Gene3D" id="2.70.150.10">
    <property type="entry name" value="Calcium-transporting ATPase, cytoplasmic transduction domain A"/>
    <property type="match status" value="1"/>
</dbReference>
<keyword evidence="18" id="KW-1185">Reference proteome</keyword>
<evidence type="ECO:0000313" key="18">
    <source>
        <dbReference type="Proteomes" id="UP000018731"/>
    </source>
</evidence>
<dbReference type="GO" id="GO:0016463">
    <property type="term" value="F:P-type zinc transporter activity"/>
    <property type="evidence" value="ECO:0007669"/>
    <property type="project" value="UniProtKB-EC"/>
</dbReference>
<keyword evidence="9" id="KW-1278">Translocase</keyword>
<keyword evidence="3 14" id="KW-1003">Cell membrane</keyword>
<dbReference type="InterPro" id="IPR018303">
    <property type="entry name" value="ATPase_P-typ_P_site"/>
</dbReference>
<keyword evidence="5 14" id="KW-0812">Transmembrane</keyword>
<dbReference type="PROSITE" id="PS01047">
    <property type="entry name" value="HMA_1"/>
    <property type="match status" value="1"/>
</dbReference>
<accession>V8CCP9</accession>
<organism evidence="17 18">
    <name type="scientific">Helicobacter macacae MIT 99-5501</name>
    <dbReference type="NCBI Taxonomy" id="1357400"/>
    <lineage>
        <taxon>Bacteria</taxon>
        <taxon>Pseudomonadati</taxon>
        <taxon>Campylobacterota</taxon>
        <taxon>Epsilonproteobacteria</taxon>
        <taxon>Campylobacterales</taxon>
        <taxon>Helicobacteraceae</taxon>
        <taxon>Helicobacter</taxon>
    </lineage>
</organism>
<dbReference type="OrthoDB" id="2490525at2"/>
<evidence type="ECO:0000256" key="14">
    <source>
        <dbReference type="RuleBase" id="RU362081"/>
    </source>
</evidence>
<dbReference type="Pfam" id="PF00403">
    <property type="entry name" value="HMA"/>
    <property type="match status" value="1"/>
</dbReference>
<dbReference type="GO" id="GO:0005886">
    <property type="term" value="C:plasma membrane"/>
    <property type="evidence" value="ECO:0007669"/>
    <property type="project" value="UniProtKB-SubCell"/>
</dbReference>
<evidence type="ECO:0000256" key="5">
    <source>
        <dbReference type="ARBA" id="ARBA00022692"/>
    </source>
</evidence>
<dbReference type="InterPro" id="IPR051014">
    <property type="entry name" value="Cation_Transport_ATPase_IB"/>
</dbReference>
<dbReference type="InterPro" id="IPR008250">
    <property type="entry name" value="ATPase_P-typ_transduc_dom_A_sf"/>
</dbReference>
<feature type="transmembrane region" description="Helical" evidence="14">
    <location>
        <begin position="74"/>
        <end position="95"/>
    </location>
</feature>
<dbReference type="Gene3D" id="3.40.50.1000">
    <property type="entry name" value="HAD superfamily/HAD-like"/>
    <property type="match status" value="1"/>
</dbReference>
<dbReference type="PANTHER" id="PTHR48085">
    <property type="entry name" value="CADMIUM/ZINC-TRANSPORTING ATPASE HMA2-RELATED"/>
    <property type="match status" value="1"/>
</dbReference>
<dbReference type="HOGENOM" id="CLU_001771_6_2_7"/>
<dbReference type="PROSITE" id="PS00154">
    <property type="entry name" value="ATPASE_E1_E2"/>
    <property type="match status" value="1"/>
</dbReference>
<evidence type="ECO:0000256" key="12">
    <source>
        <dbReference type="ARBA" id="ARBA00039097"/>
    </source>
</evidence>
<dbReference type="PRINTS" id="PR00119">
    <property type="entry name" value="CATATPASE"/>
</dbReference>
<feature type="transmembrane region" description="Helical" evidence="14">
    <location>
        <begin position="126"/>
        <end position="147"/>
    </location>
</feature>
<dbReference type="InterPro" id="IPR023299">
    <property type="entry name" value="ATPase_P-typ_cyto_dom_N"/>
</dbReference>
<evidence type="ECO:0000313" key="17">
    <source>
        <dbReference type="EMBL" id="ETD24882.1"/>
    </source>
</evidence>
<dbReference type="NCBIfam" id="TIGR01525">
    <property type="entry name" value="ATPase-IB_hvy"/>
    <property type="match status" value="1"/>
</dbReference>
<dbReference type="PANTHER" id="PTHR48085:SF5">
    <property type="entry name" value="CADMIUM_ZINC-TRANSPORTING ATPASE HMA4-RELATED"/>
    <property type="match status" value="1"/>
</dbReference>
<protein>
    <recommendedName>
        <fullName evidence="12">P-type Zn(2+) transporter</fullName>
        <ecNumber evidence="12">7.2.2.12</ecNumber>
    </recommendedName>
</protein>
<evidence type="ECO:0000256" key="9">
    <source>
        <dbReference type="ARBA" id="ARBA00022967"/>
    </source>
</evidence>
<dbReference type="InterPro" id="IPR027256">
    <property type="entry name" value="P-typ_ATPase_IB"/>
</dbReference>
<evidence type="ECO:0000256" key="4">
    <source>
        <dbReference type="ARBA" id="ARBA00022553"/>
    </source>
</evidence>